<evidence type="ECO:0000259" key="6">
    <source>
        <dbReference type="PROSITE" id="PS50003"/>
    </source>
</evidence>
<sequence>MSNEFTPPVPIGSGPPEKPPRKPPRRGEIQPRPQEPKPAKVAVLPAPPKKDAPVLPPRQDEAPVPQQREAPVPRQEGVVPLRQESSASRPQEVTPRALKPKRASALASMASIAGLGTSAFRNYERDGGGAARGAELAEVLGRTATVLREGCLRKVNRGGSRKYVFVLTEDALVYARPVPTSQRLDLNRDLPLETITIKQSEQQPGFCVMSPSKSFVALANSSGESDAWRAAIERCANARRAVLGLAPPNETAPVWTEDADADDCQNCGTPFTLLRRRHHCRKCGRLVCHSCSAEKIPLPSCGGLQRVCNPCHADYVDTRAYGVPIAVASKKPVVPKNQPPPAAEELPPKRQEVVEPPKKQPAEPQKKQPPPPPPRKPQAKQPPPPPRDYSPTTAASSPGPPPPPRDYSTTAGSSESPSLAAARKAAAARRKAFS</sequence>
<name>A0AAD7UGX6_9STRA</name>
<dbReference type="Proteomes" id="UP001230188">
    <property type="component" value="Unassembled WGS sequence"/>
</dbReference>
<dbReference type="AlphaFoldDB" id="A0AAD7UGX6"/>
<dbReference type="GO" id="GO:0008333">
    <property type="term" value="P:endosome to lysosome transport"/>
    <property type="evidence" value="ECO:0007669"/>
    <property type="project" value="TreeGrafter"/>
</dbReference>
<feature type="compositionally biased region" description="Pro residues" evidence="5">
    <location>
        <begin position="367"/>
        <end position="388"/>
    </location>
</feature>
<evidence type="ECO:0000256" key="5">
    <source>
        <dbReference type="SAM" id="MobiDB-lite"/>
    </source>
</evidence>
<dbReference type="InterPro" id="IPR011011">
    <property type="entry name" value="Znf_FYVE_PHD"/>
</dbReference>
<evidence type="ECO:0000256" key="3">
    <source>
        <dbReference type="ARBA" id="ARBA00022833"/>
    </source>
</evidence>
<dbReference type="GO" id="GO:0007032">
    <property type="term" value="P:endosome organization"/>
    <property type="evidence" value="ECO:0007669"/>
    <property type="project" value="TreeGrafter"/>
</dbReference>
<dbReference type="GO" id="GO:0008270">
    <property type="term" value="F:zinc ion binding"/>
    <property type="evidence" value="ECO:0007669"/>
    <property type="project" value="UniProtKB-KW"/>
</dbReference>
<evidence type="ECO:0000259" key="7">
    <source>
        <dbReference type="PROSITE" id="PS50178"/>
    </source>
</evidence>
<feature type="compositionally biased region" description="Basic and acidic residues" evidence="5">
    <location>
        <begin position="25"/>
        <end position="38"/>
    </location>
</feature>
<proteinExistence type="predicted"/>
<dbReference type="Gene3D" id="3.30.40.10">
    <property type="entry name" value="Zinc/RING finger domain, C3HC4 (zinc finger)"/>
    <property type="match status" value="1"/>
</dbReference>
<dbReference type="SMART" id="SM00064">
    <property type="entry name" value="FYVE"/>
    <property type="match status" value="1"/>
</dbReference>
<feature type="domain" description="FYVE-type" evidence="7">
    <location>
        <begin position="258"/>
        <end position="316"/>
    </location>
</feature>
<evidence type="ECO:0000313" key="9">
    <source>
        <dbReference type="Proteomes" id="UP001230188"/>
    </source>
</evidence>
<evidence type="ECO:0000256" key="1">
    <source>
        <dbReference type="ARBA" id="ARBA00022723"/>
    </source>
</evidence>
<feature type="region of interest" description="Disordered" evidence="5">
    <location>
        <begin position="332"/>
        <end position="434"/>
    </location>
</feature>
<keyword evidence="1" id="KW-0479">Metal-binding</keyword>
<evidence type="ECO:0000256" key="2">
    <source>
        <dbReference type="ARBA" id="ARBA00022771"/>
    </source>
</evidence>
<evidence type="ECO:0000256" key="4">
    <source>
        <dbReference type="PROSITE-ProRule" id="PRU00091"/>
    </source>
</evidence>
<reference evidence="8" key="1">
    <citation type="submission" date="2023-01" db="EMBL/GenBank/DDBJ databases">
        <title>Metagenome sequencing of chrysophaentin producing Chrysophaeum taylorii.</title>
        <authorList>
            <person name="Davison J."/>
            <person name="Bewley C."/>
        </authorList>
    </citation>
    <scope>NUCLEOTIDE SEQUENCE</scope>
    <source>
        <strain evidence="8">NIES-1699</strain>
    </source>
</reference>
<dbReference type="InterPro" id="IPR013083">
    <property type="entry name" value="Znf_RING/FYVE/PHD"/>
</dbReference>
<keyword evidence="3" id="KW-0862">Zinc</keyword>
<dbReference type="Pfam" id="PF01363">
    <property type="entry name" value="FYVE"/>
    <property type="match status" value="1"/>
</dbReference>
<dbReference type="PROSITE" id="PS50178">
    <property type="entry name" value="ZF_FYVE"/>
    <property type="match status" value="1"/>
</dbReference>
<feature type="compositionally biased region" description="Basic and acidic residues" evidence="5">
    <location>
        <begin position="346"/>
        <end position="366"/>
    </location>
</feature>
<dbReference type="InterPro" id="IPR000306">
    <property type="entry name" value="Znf_FYVE"/>
</dbReference>
<dbReference type="PROSITE" id="PS50003">
    <property type="entry name" value="PH_DOMAIN"/>
    <property type="match status" value="1"/>
</dbReference>
<keyword evidence="9" id="KW-1185">Reference proteome</keyword>
<evidence type="ECO:0008006" key="10">
    <source>
        <dbReference type="Google" id="ProtNLM"/>
    </source>
</evidence>
<protein>
    <recommendedName>
        <fullName evidence="10">FYVE-type domain-containing protein</fullName>
    </recommendedName>
</protein>
<dbReference type="InterPro" id="IPR051765">
    <property type="entry name" value="PH_domain-containing_F"/>
</dbReference>
<dbReference type="InterPro" id="IPR011993">
    <property type="entry name" value="PH-like_dom_sf"/>
</dbReference>
<keyword evidence="2 4" id="KW-0863">Zinc-finger</keyword>
<dbReference type="SMART" id="SM00233">
    <property type="entry name" value="PH"/>
    <property type="match status" value="1"/>
</dbReference>
<feature type="region of interest" description="Disordered" evidence="5">
    <location>
        <begin position="1"/>
        <end position="100"/>
    </location>
</feature>
<evidence type="ECO:0000313" key="8">
    <source>
        <dbReference type="EMBL" id="KAJ8605642.1"/>
    </source>
</evidence>
<dbReference type="InterPro" id="IPR001849">
    <property type="entry name" value="PH_domain"/>
</dbReference>
<dbReference type="CDD" id="cd15760">
    <property type="entry name" value="FYVE_scVPS27p_like"/>
    <property type="match status" value="1"/>
</dbReference>
<gene>
    <name evidence="8" type="ORF">CTAYLR_000135</name>
</gene>
<dbReference type="Gene3D" id="2.30.29.30">
    <property type="entry name" value="Pleckstrin-homology domain (PH domain)/Phosphotyrosine-binding domain (PTB)"/>
    <property type="match status" value="1"/>
</dbReference>
<dbReference type="PANTHER" id="PTHR46280">
    <property type="entry name" value="PLECKSTRIN HOMOLOGY DOMAIN-CONTAINING FAMILY F MEMBER 2-RELATED"/>
    <property type="match status" value="1"/>
</dbReference>
<feature type="domain" description="PH" evidence="6">
    <location>
        <begin position="145"/>
        <end position="237"/>
    </location>
</feature>
<organism evidence="8 9">
    <name type="scientific">Chrysophaeum taylorii</name>
    <dbReference type="NCBI Taxonomy" id="2483200"/>
    <lineage>
        <taxon>Eukaryota</taxon>
        <taxon>Sar</taxon>
        <taxon>Stramenopiles</taxon>
        <taxon>Ochrophyta</taxon>
        <taxon>Pelagophyceae</taxon>
        <taxon>Pelagomonadales</taxon>
        <taxon>Pelagomonadaceae</taxon>
        <taxon>Chrysophaeum</taxon>
    </lineage>
</organism>
<dbReference type="PANTHER" id="PTHR46280:SF3">
    <property type="entry name" value="PLECKSTRIN HOMOLOGY DOMAIN-CONTAINING FAMILY F MEMBER 1 HOMOLOG"/>
    <property type="match status" value="1"/>
</dbReference>
<dbReference type="SUPFAM" id="SSF50729">
    <property type="entry name" value="PH domain-like"/>
    <property type="match status" value="1"/>
</dbReference>
<accession>A0AAD7UGX6</accession>
<comment type="caution">
    <text evidence="8">The sequence shown here is derived from an EMBL/GenBank/DDBJ whole genome shotgun (WGS) entry which is preliminary data.</text>
</comment>
<dbReference type="InterPro" id="IPR017455">
    <property type="entry name" value="Znf_FYVE-rel"/>
</dbReference>
<dbReference type="EMBL" id="JAQMWT010000314">
    <property type="protein sequence ID" value="KAJ8605642.1"/>
    <property type="molecule type" value="Genomic_DNA"/>
</dbReference>
<dbReference type="SUPFAM" id="SSF57903">
    <property type="entry name" value="FYVE/PHD zinc finger"/>
    <property type="match status" value="1"/>
</dbReference>
<dbReference type="GO" id="GO:0035091">
    <property type="term" value="F:phosphatidylinositol binding"/>
    <property type="evidence" value="ECO:0007669"/>
    <property type="project" value="TreeGrafter"/>
</dbReference>
<dbReference type="GO" id="GO:0005769">
    <property type="term" value="C:early endosome"/>
    <property type="evidence" value="ECO:0007669"/>
    <property type="project" value="TreeGrafter"/>
</dbReference>